<evidence type="ECO:0000256" key="5">
    <source>
        <dbReference type="ARBA" id="ARBA00023136"/>
    </source>
</evidence>
<comment type="subcellular location">
    <subcellularLocation>
        <location evidence="1">Cell membrane</location>
        <topology evidence="1">Multi-pass membrane protein</topology>
    </subcellularLocation>
</comment>
<evidence type="ECO:0000256" key="6">
    <source>
        <dbReference type="SAM" id="Phobius"/>
    </source>
</evidence>
<organism evidence="7 8">
    <name type="scientific">Tamaricihabitans halophyticus</name>
    <dbReference type="NCBI Taxonomy" id="1262583"/>
    <lineage>
        <taxon>Bacteria</taxon>
        <taxon>Bacillati</taxon>
        <taxon>Actinomycetota</taxon>
        <taxon>Actinomycetes</taxon>
        <taxon>Pseudonocardiales</taxon>
        <taxon>Pseudonocardiaceae</taxon>
        <taxon>Tamaricihabitans</taxon>
    </lineage>
</organism>
<dbReference type="OrthoDB" id="6057470at2"/>
<feature type="transmembrane region" description="Helical" evidence="6">
    <location>
        <begin position="208"/>
        <end position="227"/>
    </location>
</feature>
<dbReference type="AlphaFoldDB" id="A0A4R2R4W3"/>
<dbReference type="Proteomes" id="UP000294911">
    <property type="component" value="Unassembled WGS sequence"/>
</dbReference>
<evidence type="ECO:0000256" key="2">
    <source>
        <dbReference type="ARBA" id="ARBA00022475"/>
    </source>
</evidence>
<reference evidence="7 8" key="1">
    <citation type="submission" date="2019-03" db="EMBL/GenBank/DDBJ databases">
        <title>Genomic Encyclopedia of Type Strains, Phase IV (KMG-IV): sequencing the most valuable type-strain genomes for metagenomic binning, comparative biology and taxonomic classification.</title>
        <authorList>
            <person name="Goeker M."/>
        </authorList>
    </citation>
    <scope>NUCLEOTIDE SEQUENCE [LARGE SCALE GENOMIC DNA]</scope>
    <source>
        <strain evidence="7 8">DSM 45765</strain>
    </source>
</reference>
<name>A0A4R2R4W3_9PSEU</name>
<keyword evidence="4 6" id="KW-1133">Transmembrane helix</keyword>
<keyword evidence="5 6" id="KW-0472">Membrane</keyword>
<feature type="transmembrane region" description="Helical" evidence="6">
    <location>
        <begin position="21"/>
        <end position="40"/>
    </location>
</feature>
<accession>A0A4R2R4W3</accession>
<dbReference type="InterPro" id="IPR022791">
    <property type="entry name" value="L-PG_synthase/AglD"/>
</dbReference>
<dbReference type="Pfam" id="PF03706">
    <property type="entry name" value="LPG_synthase_TM"/>
    <property type="match status" value="1"/>
</dbReference>
<feature type="transmembrane region" description="Helical" evidence="6">
    <location>
        <begin position="267"/>
        <end position="287"/>
    </location>
</feature>
<evidence type="ECO:0000256" key="3">
    <source>
        <dbReference type="ARBA" id="ARBA00022692"/>
    </source>
</evidence>
<keyword evidence="8" id="KW-1185">Reference proteome</keyword>
<keyword evidence="2" id="KW-1003">Cell membrane</keyword>
<feature type="transmembrane region" description="Helical" evidence="6">
    <location>
        <begin position="161"/>
        <end position="188"/>
    </location>
</feature>
<proteinExistence type="predicted"/>
<gene>
    <name evidence="7" type="ORF">EV191_1011009</name>
</gene>
<evidence type="ECO:0000313" key="8">
    <source>
        <dbReference type="Proteomes" id="UP000294911"/>
    </source>
</evidence>
<evidence type="ECO:0008006" key="9">
    <source>
        <dbReference type="Google" id="ProtNLM"/>
    </source>
</evidence>
<dbReference type="GO" id="GO:0005886">
    <property type="term" value="C:plasma membrane"/>
    <property type="evidence" value="ECO:0007669"/>
    <property type="project" value="UniProtKB-SubCell"/>
</dbReference>
<dbReference type="RefSeq" id="WP_132875580.1">
    <property type="nucleotide sequence ID" value="NZ_SLXQ01000001.1"/>
</dbReference>
<evidence type="ECO:0000256" key="4">
    <source>
        <dbReference type="ARBA" id="ARBA00022989"/>
    </source>
</evidence>
<comment type="caution">
    <text evidence="7">The sequence shown here is derived from an EMBL/GenBank/DDBJ whole genome shotgun (WGS) entry which is preliminary data.</text>
</comment>
<evidence type="ECO:0000256" key="1">
    <source>
        <dbReference type="ARBA" id="ARBA00004651"/>
    </source>
</evidence>
<sequence>MSAETAASTTSRNWRSLAVTWARRILLAAVLVGAGYYLVTRWDEVWDTLARVPWPAAVLSQLVLILGIASSTLGWQVIVDDLGTKLGPIRGPQIYLVGQLGKYLPGAVWAYVLQMELGKQAGLPRARSFVSSLIQVGVSTVASLLLGVLALPVLLDESPGAIWLYAVLPVGLAALHPRLLTWAVNLVLRILRKAPLAHRLRWATVGKALGYSLFTFTCFGTHLWLLANSLGTPGWGGLLLCTGAVAIGLTAGLFFFILPSGAGVREVVVTAALATSIGPVAAGAYAIASRAMFTAADVVTAGAAALLARGYRGPAKGIPSVRTSE</sequence>
<evidence type="ECO:0000313" key="7">
    <source>
        <dbReference type="EMBL" id="TCP57057.1"/>
    </source>
</evidence>
<feature type="transmembrane region" description="Helical" evidence="6">
    <location>
        <begin position="233"/>
        <end position="258"/>
    </location>
</feature>
<dbReference type="EMBL" id="SLXQ01000001">
    <property type="protein sequence ID" value="TCP57057.1"/>
    <property type="molecule type" value="Genomic_DNA"/>
</dbReference>
<keyword evidence="3 6" id="KW-0812">Transmembrane</keyword>
<protein>
    <recommendedName>
        <fullName evidence="9">Lysylphosphatidylglycerol synthase-like protein</fullName>
    </recommendedName>
</protein>
<feature type="transmembrane region" description="Helical" evidence="6">
    <location>
        <begin position="133"/>
        <end position="155"/>
    </location>
</feature>
<feature type="transmembrane region" description="Helical" evidence="6">
    <location>
        <begin position="52"/>
        <end position="73"/>
    </location>
</feature>